<keyword evidence="4" id="KW-1185">Reference proteome</keyword>
<dbReference type="PANTHER" id="PTHR43767:SF1">
    <property type="entry name" value="NONRIBOSOMAL PEPTIDE SYNTHASE PES1 (EUROFUNG)-RELATED"/>
    <property type="match status" value="1"/>
</dbReference>
<accession>A0ABT0UIU3</accession>
<dbReference type="EMBL" id="JAMQAW010000008">
    <property type="protein sequence ID" value="MCM2388558.1"/>
    <property type="molecule type" value="Genomic_DNA"/>
</dbReference>
<dbReference type="Gene3D" id="3.30.300.30">
    <property type="match status" value="1"/>
</dbReference>
<reference evidence="3" key="1">
    <citation type="submission" date="2022-06" db="EMBL/GenBank/DDBJ databases">
        <title>Genome public.</title>
        <authorList>
            <person name="Sun Q."/>
        </authorList>
    </citation>
    <scope>NUCLEOTIDE SEQUENCE</scope>
    <source>
        <strain evidence="3">CWNU-1</strain>
    </source>
</reference>
<dbReference type="InterPro" id="IPR000873">
    <property type="entry name" value="AMP-dep_synth/lig_dom"/>
</dbReference>
<name>A0ABT0UIU3_9ACTN</name>
<dbReference type="Gene3D" id="3.40.50.12780">
    <property type="entry name" value="N-terminal domain of ligase-like"/>
    <property type="match status" value="1"/>
</dbReference>
<feature type="domain" description="AMP-dependent synthetase/ligase" evidence="1">
    <location>
        <begin position="43"/>
        <end position="399"/>
    </location>
</feature>
<dbReference type="Pfam" id="PF13193">
    <property type="entry name" value="AMP-binding_C"/>
    <property type="match status" value="1"/>
</dbReference>
<dbReference type="InterPro" id="IPR045851">
    <property type="entry name" value="AMP-bd_C_sf"/>
</dbReference>
<gene>
    <name evidence="3" type="ORF">NBG84_09665</name>
</gene>
<evidence type="ECO:0000313" key="3">
    <source>
        <dbReference type="EMBL" id="MCM2388558.1"/>
    </source>
</evidence>
<dbReference type="InterPro" id="IPR042099">
    <property type="entry name" value="ANL_N_sf"/>
</dbReference>
<dbReference type="PANTHER" id="PTHR43767">
    <property type="entry name" value="LONG-CHAIN-FATTY-ACID--COA LIGASE"/>
    <property type="match status" value="1"/>
</dbReference>
<dbReference type="RefSeq" id="WP_250918907.1">
    <property type="nucleotide sequence ID" value="NZ_JAMQAW010000008.1"/>
</dbReference>
<sequence length="539" mass="57495">MVLPRWIRPTALATTLDQYPYPFASGGQDMANPLPTFAARWADTVAAAPERPFLIWEAPDGVVTRWTYGAFDEVVARIAGGLRERGVSRGSRVGIALPNCPAFVAIWLALTRLGAAMVCSDPSARAPEFTAQLRRTRASLGFCGPDQAAEYRAAAARTGTEVVEVELTDTGFTALRGASAVTAVDAQPADLAGLMFTSGTTAEPKCVMVTQANYAFAGEVMASAAALRAADRQFVVLPLFHANAQYYSFAPAITAGASVVLMPAFSASGLLTQAARHEVTHLSLFAAPIRMVLARGATPVPGLRIVHCWYAQNITDEQYERFAELIGCRPRQLYGMTETVPAVLTNRAIVPEPASMGQPTLGCRVEIRDPKTGAALATGDEGEVFVAGEPGSTLFAGYLDAPKATADSFPFDDGWFATGDRASVDPQGRFFFAGRRGDVLKVSGENVSLVEIEAVLAQHPAVLEAAVVGEPDPVRDEVPVAYVVRTPAAPPGALDDLPEWCTARLAKSKRPVRFEQVAELPRTSVGKIRKFKLSERPGT</sequence>
<dbReference type="InterPro" id="IPR025110">
    <property type="entry name" value="AMP-bd_C"/>
</dbReference>
<proteinExistence type="predicted"/>
<dbReference type="Pfam" id="PF00501">
    <property type="entry name" value="AMP-binding"/>
    <property type="match status" value="1"/>
</dbReference>
<dbReference type="InterPro" id="IPR050237">
    <property type="entry name" value="ATP-dep_AMP-bd_enzyme"/>
</dbReference>
<evidence type="ECO:0000313" key="4">
    <source>
        <dbReference type="Proteomes" id="UP001431429"/>
    </source>
</evidence>
<evidence type="ECO:0000259" key="1">
    <source>
        <dbReference type="Pfam" id="PF00501"/>
    </source>
</evidence>
<protein>
    <submittedName>
        <fullName evidence="3">AMP-binding protein</fullName>
    </submittedName>
</protein>
<organism evidence="3 4">
    <name type="scientific">Streptomyces albipurpureus</name>
    <dbReference type="NCBI Taxonomy" id="2897419"/>
    <lineage>
        <taxon>Bacteria</taxon>
        <taxon>Bacillati</taxon>
        <taxon>Actinomycetota</taxon>
        <taxon>Actinomycetes</taxon>
        <taxon>Kitasatosporales</taxon>
        <taxon>Streptomycetaceae</taxon>
        <taxon>Streptomyces</taxon>
    </lineage>
</organism>
<feature type="domain" description="AMP-binding enzyme C-terminal" evidence="2">
    <location>
        <begin position="451"/>
        <end position="527"/>
    </location>
</feature>
<evidence type="ECO:0000259" key="2">
    <source>
        <dbReference type="Pfam" id="PF13193"/>
    </source>
</evidence>
<comment type="caution">
    <text evidence="3">The sequence shown here is derived from an EMBL/GenBank/DDBJ whole genome shotgun (WGS) entry which is preliminary data.</text>
</comment>
<dbReference type="Proteomes" id="UP001431429">
    <property type="component" value="Unassembled WGS sequence"/>
</dbReference>
<dbReference type="SUPFAM" id="SSF56801">
    <property type="entry name" value="Acetyl-CoA synthetase-like"/>
    <property type="match status" value="1"/>
</dbReference>